<dbReference type="GO" id="GO:0006313">
    <property type="term" value="P:DNA transposition"/>
    <property type="evidence" value="ECO:0007669"/>
    <property type="project" value="InterPro"/>
</dbReference>
<comment type="caution">
    <text evidence="2">The sequence shown here is derived from an EMBL/GenBank/DDBJ whole genome shotgun (WGS) entry which is preliminary data.</text>
</comment>
<dbReference type="PANTHER" id="PTHR34322:SF2">
    <property type="entry name" value="TRANSPOSASE IS200-LIKE DOMAIN-CONTAINING PROTEIN"/>
    <property type="match status" value="1"/>
</dbReference>
<dbReference type="Proteomes" id="UP000178448">
    <property type="component" value="Unassembled WGS sequence"/>
</dbReference>
<dbReference type="PANTHER" id="PTHR34322">
    <property type="entry name" value="TRANSPOSASE, Y1_TNP DOMAIN-CONTAINING"/>
    <property type="match status" value="1"/>
</dbReference>
<dbReference type="SUPFAM" id="SSF143422">
    <property type="entry name" value="Transposase IS200-like"/>
    <property type="match status" value="1"/>
</dbReference>
<dbReference type="Pfam" id="PF01797">
    <property type="entry name" value="Y1_Tnp"/>
    <property type="match status" value="1"/>
</dbReference>
<dbReference type="Gene3D" id="3.30.70.1290">
    <property type="entry name" value="Transposase IS200-like"/>
    <property type="match status" value="1"/>
</dbReference>
<reference evidence="2 3" key="1">
    <citation type="journal article" date="2016" name="Nat. Commun.">
        <title>Thousands of microbial genomes shed light on interconnected biogeochemical processes in an aquifer system.</title>
        <authorList>
            <person name="Anantharaman K."/>
            <person name="Brown C.T."/>
            <person name="Hug L.A."/>
            <person name="Sharon I."/>
            <person name="Castelle C.J."/>
            <person name="Probst A.J."/>
            <person name="Thomas B.C."/>
            <person name="Singh A."/>
            <person name="Wilkins M.J."/>
            <person name="Karaoz U."/>
            <person name="Brodie E.L."/>
            <person name="Williams K.H."/>
            <person name="Hubbard S.S."/>
            <person name="Banfield J.F."/>
        </authorList>
    </citation>
    <scope>NUCLEOTIDE SEQUENCE [LARGE SCALE GENOMIC DNA]</scope>
</reference>
<dbReference type="SMART" id="SM01321">
    <property type="entry name" value="Y1_Tnp"/>
    <property type="match status" value="1"/>
</dbReference>
<dbReference type="GO" id="GO:0004803">
    <property type="term" value="F:transposase activity"/>
    <property type="evidence" value="ECO:0007669"/>
    <property type="project" value="InterPro"/>
</dbReference>
<proteinExistence type="predicted"/>
<sequence length="227" mass="27273">MRLMAKRKTLLVNDEIYHVYNRSAARQPVLTGSGNLNRFINLVNFYRFKSPGLRYSHYTRLALDLKKSFLDKLSKSGQPLVEIYVFALMPNHYHFLMKQLLDEGIKIFASHIQNSYARYYNTKYDRVGSIWQEMFKAERIETDEQFIHLARYIHLNPLTSFIIKYPVDLEDYRWTSYSAYSGKYITHFLKLNNLREFFSNTEEFKQFTFDNLDYQRTLDHIKHLTSE</sequence>
<name>A0A1F5YUI7_9BACT</name>
<dbReference type="EMBL" id="MFJD01000006">
    <property type="protein sequence ID" value="OGG03766.1"/>
    <property type="molecule type" value="Genomic_DNA"/>
</dbReference>
<dbReference type="AlphaFoldDB" id="A0A1F5YUI7"/>
<evidence type="ECO:0000313" key="2">
    <source>
        <dbReference type="EMBL" id="OGG03766.1"/>
    </source>
</evidence>
<feature type="domain" description="Transposase IS200-like" evidence="1">
    <location>
        <begin position="12"/>
        <end position="156"/>
    </location>
</feature>
<dbReference type="InterPro" id="IPR036515">
    <property type="entry name" value="Transposase_17_sf"/>
</dbReference>
<evidence type="ECO:0000313" key="3">
    <source>
        <dbReference type="Proteomes" id="UP000178448"/>
    </source>
</evidence>
<organism evidence="2 3">
    <name type="scientific">Candidatus Gottesmanbacteria bacterium RBG_16_52_11</name>
    <dbReference type="NCBI Taxonomy" id="1798374"/>
    <lineage>
        <taxon>Bacteria</taxon>
        <taxon>Candidatus Gottesmaniibacteriota</taxon>
    </lineage>
</organism>
<protein>
    <recommendedName>
        <fullName evidence="1">Transposase IS200-like domain-containing protein</fullName>
    </recommendedName>
</protein>
<evidence type="ECO:0000259" key="1">
    <source>
        <dbReference type="SMART" id="SM01321"/>
    </source>
</evidence>
<gene>
    <name evidence="2" type="ORF">A2Z33_04735</name>
</gene>
<accession>A0A1F5YUI7</accession>
<dbReference type="InterPro" id="IPR002686">
    <property type="entry name" value="Transposase_17"/>
</dbReference>
<dbReference type="GO" id="GO:0003677">
    <property type="term" value="F:DNA binding"/>
    <property type="evidence" value="ECO:0007669"/>
    <property type="project" value="InterPro"/>
</dbReference>